<protein>
    <submittedName>
        <fullName evidence="1">Uncharacterized protein</fullName>
    </submittedName>
</protein>
<evidence type="ECO:0000313" key="2">
    <source>
        <dbReference type="Proteomes" id="UP000002045"/>
    </source>
</evidence>
<organism evidence="1 2">
    <name type="scientific">Xenorhabdus bovienii (strain SS-2004)</name>
    <name type="common">Xenorhabdus nematophila subsp. bovienii</name>
    <dbReference type="NCBI Taxonomy" id="406818"/>
    <lineage>
        <taxon>Bacteria</taxon>
        <taxon>Pseudomonadati</taxon>
        <taxon>Pseudomonadota</taxon>
        <taxon>Gammaproteobacteria</taxon>
        <taxon>Enterobacterales</taxon>
        <taxon>Morganellaceae</taxon>
        <taxon>Xenorhabdus</taxon>
    </lineage>
</organism>
<proteinExistence type="predicted"/>
<dbReference type="HOGENOM" id="CLU_2372035_0_0_6"/>
<evidence type="ECO:0000313" key="1">
    <source>
        <dbReference type="EMBL" id="CBJ80269.1"/>
    </source>
</evidence>
<gene>
    <name evidence="1" type="ordered locus">XBJ1_1129</name>
</gene>
<sequence>MLGTGIGTGINLLGNMAVDKLDEKLKIAHPYPKTMNMIFDINNYDKNFVTKTIKNNFQKDNLKDTVGSGIVSGIAGKLSPVKIPIYKISDFGCIT</sequence>
<dbReference type="eggNOG" id="ENOG50343VP">
    <property type="taxonomic scope" value="Bacteria"/>
</dbReference>
<dbReference type="EMBL" id="FN667741">
    <property type="protein sequence ID" value="CBJ80269.1"/>
    <property type="molecule type" value="Genomic_DNA"/>
</dbReference>
<accession>D3UZX6</accession>
<reference evidence="1" key="1">
    <citation type="journal article" date="2011" name="PLoS ONE">
        <title>The entomopathogenic bacterial endosymbionts xenorhabdus and photorhabdus: convergent lifestyles from divergent genomes.</title>
        <authorList>
            <person name="Chaston J.M."/>
            <person name="Suen G."/>
            <person name="Tucker S.L."/>
            <person name="Andersen A.W."/>
            <person name="Bhasin A."/>
            <person name="Bode E."/>
            <person name="Bode H.B."/>
            <person name="Brachmann A.O."/>
            <person name="Cowles C.E."/>
            <person name="Cowles K.N."/>
            <person name="Darby C."/>
            <person name="de Leon L."/>
            <person name="Drace K."/>
            <person name="Du Z."/>
            <person name="Givaudan A."/>
            <person name="Herbert Tran E.E."/>
            <person name="Jewell K.A."/>
            <person name="Knack J.J."/>
            <person name="Krasomil-Osterfeld K.C."/>
            <person name="Kukor R."/>
            <person name="Lanois A."/>
            <person name="Latreille P."/>
            <person name="Leimgruber N.K."/>
            <person name="Lipke C.M."/>
            <person name="Liu R."/>
            <person name="Lu X."/>
            <person name="Martens E.C."/>
            <person name="Marri P.R."/>
            <person name="Medigue C."/>
            <person name="Menard M.L."/>
            <person name="Miller N.M."/>
            <person name="Morales-Soto N."/>
            <person name="Norton S."/>
            <person name="Ogier J.C."/>
            <person name="Orchard S.S."/>
            <person name="Park D."/>
            <person name="Park Y."/>
            <person name="Qurollo B.A."/>
            <person name="Sugar D.R."/>
            <person name="Richards G.R."/>
            <person name="Rouy Z."/>
            <person name="Slominski B."/>
            <person name="Slominski K."/>
            <person name="Snyder H."/>
            <person name="Tjaden B.C."/>
            <person name="van der Hoeven R."/>
            <person name="Welch R.D."/>
            <person name="Wheeler C."/>
            <person name="Xiang B."/>
            <person name="Barbazuk B."/>
            <person name="Gaudriault S."/>
            <person name="Goodner B."/>
            <person name="Slater S.C."/>
            <person name="Forst S."/>
            <person name="Goldman B.S."/>
            <person name="Goodrich-Blair H."/>
        </authorList>
    </citation>
    <scope>NUCLEOTIDE SEQUENCE [LARGE SCALE GENOMIC DNA]</scope>
    <source>
        <strain evidence="1">SS-2004</strain>
    </source>
</reference>
<dbReference type="KEGG" id="xbo:XBJ1_1129"/>
<name>D3UZX6_XENBS</name>
<dbReference type="Proteomes" id="UP000002045">
    <property type="component" value="Chromosome"/>
</dbReference>
<dbReference type="AlphaFoldDB" id="D3UZX6"/>
<dbReference type="RefSeq" id="WP_012987681.1">
    <property type="nucleotide sequence ID" value="NC_013892.1"/>
</dbReference>